<evidence type="ECO:0000256" key="2">
    <source>
        <dbReference type="ARBA" id="ARBA00023239"/>
    </source>
</evidence>
<dbReference type="InterPro" id="IPR050197">
    <property type="entry name" value="Aldolase_class_II_sugar_metab"/>
</dbReference>
<name>A0A927CNE8_9BACL</name>
<dbReference type="SMART" id="SM01007">
    <property type="entry name" value="Aldolase_II"/>
    <property type="match status" value="1"/>
</dbReference>
<evidence type="ECO:0000313" key="4">
    <source>
        <dbReference type="EMBL" id="MBD2868795.1"/>
    </source>
</evidence>
<reference evidence="4" key="1">
    <citation type="submission" date="2020-09" db="EMBL/GenBank/DDBJ databases">
        <title>A novel bacterium of genus Paenibacillus, isolated from South China Sea.</title>
        <authorList>
            <person name="Huang H."/>
            <person name="Mo K."/>
            <person name="Hu Y."/>
        </authorList>
    </citation>
    <scope>NUCLEOTIDE SEQUENCE</scope>
    <source>
        <strain evidence="4">IB182493</strain>
    </source>
</reference>
<dbReference type="PANTHER" id="PTHR22789">
    <property type="entry name" value="FUCULOSE PHOSPHATE ALDOLASE"/>
    <property type="match status" value="1"/>
</dbReference>
<accession>A0A927CNE8</accession>
<dbReference type="GO" id="GO:0046872">
    <property type="term" value="F:metal ion binding"/>
    <property type="evidence" value="ECO:0007669"/>
    <property type="project" value="UniProtKB-KW"/>
</dbReference>
<keyword evidence="2" id="KW-0456">Lyase</keyword>
<proteinExistence type="predicted"/>
<evidence type="ECO:0000259" key="3">
    <source>
        <dbReference type="SMART" id="SM01007"/>
    </source>
</evidence>
<dbReference type="RefSeq" id="WP_190860371.1">
    <property type="nucleotide sequence ID" value="NZ_JACXIY010000012.1"/>
</dbReference>
<feature type="domain" description="Class II aldolase/adducin N-terminal" evidence="3">
    <location>
        <begin position="11"/>
        <end position="189"/>
    </location>
</feature>
<keyword evidence="1" id="KW-0479">Metal-binding</keyword>
<organism evidence="4 5">
    <name type="scientific">Paenibacillus arenilitoris</name>
    <dbReference type="NCBI Taxonomy" id="2772299"/>
    <lineage>
        <taxon>Bacteria</taxon>
        <taxon>Bacillati</taxon>
        <taxon>Bacillota</taxon>
        <taxon>Bacilli</taxon>
        <taxon>Bacillales</taxon>
        <taxon>Paenibacillaceae</taxon>
        <taxon>Paenibacillus</taxon>
    </lineage>
</organism>
<dbReference type="GO" id="GO:0019323">
    <property type="term" value="P:pentose catabolic process"/>
    <property type="evidence" value="ECO:0007669"/>
    <property type="project" value="TreeGrafter"/>
</dbReference>
<sequence length="223" mass="24827">MKPNPERKLWEQLRDTGMYMLDNGLAWGNAGNISARVDEDRYLITASGTDMGELAEGDFALCSVASGKAVRDGGPKPSKEVPMHQAVYELRPEINAVLHASPFYSTMIACTGEPIPADWFVEAMYYLERIERVPYFHPGSRELGEAVRAKAGAANILLLENHGVLVYDTSLREARMALHTLETVCRMMAAARSSGVEMRSLSRPTVDGFLNESGYRPRRKWSE</sequence>
<dbReference type="GO" id="GO:0016832">
    <property type="term" value="F:aldehyde-lyase activity"/>
    <property type="evidence" value="ECO:0007669"/>
    <property type="project" value="TreeGrafter"/>
</dbReference>
<protein>
    <submittedName>
        <fullName evidence="4">Class II aldolase/adducin family protein</fullName>
    </submittedName>
</protein>
<dbReference type="GO" id="GO:0005829">
    <property type="term" value="C:cytosol"/>
    <property type="evidence" value="ECO:0007669"/>
    <property type="project" value="TreeGrafter"/>
</dbReference>
<dbReference type="InterPro" id="IPR036409">
    <property type="entry name" value="Aldolase_II/adducin_N_sf"/>
</dbReference>
<dbReference type="SUPFAM" id="SSF53639">
    <property type="entry name" value="AraD/HMP-PK domain-like"/>
    <property type="match status" value="1"/>
</dbReference>
<dbReference type="EMBL" id="JACXIY010000012">
    <property type="protein sequence ID" value="MBD2868795.1"/>
    <property type="molecule type" value="Genomic_DNA"/>
</dbReference>
<dbReference type="AlphaFoldDB" id="A0A927CNE8"/>
<dbReference type="Proteomes" id="UP000632125">
    <property type="component" value="Unassembled WGS sequence"/>
</dbReference>
<dbReference type="Gene3D" id="3.40.225.10">
    <property type="entry name" value="Class II aldolase/adducin N-terminal domain"/>
    <property type="match status" value="1"/>
</dbReference>
<gene>
    <name evidence="4" type="ORF">IDH41_09410</name>
</gene>
<evidence type="ECO:0000256" key="1">
    <source>
        <dbReference type="ARBA" id="ARBA00022723"/>
    </source>
</evidence>
<dbReference type="Pfam" id="PF00596">
    <property type="entry name" value="Aldolase_II"/>
    <property type="match status" value="1"/>
</dbReference>
<evidence type="ECO:0000313" key="5">
    <source>
        <dbReference type="Proteomes" id="UP000632125"/>
    </source>
</evidence>
<dbReference type="InterPro" id="IPR001303">
    <property type="entry name" value="Aldolase_II/adducin_N"/>
</dbReference>
<comment type="caution">
    <text evidence="4">The sequence shown here is derived from an EMBL/GenBank/DDBJ whole genome shotgun (WGS) entry which is preliminary data.</text>
</comment>
<dbReference type="PANTHER" id="PTHR22789:SF0">
    <property type="entry name" value="3-OXO-TETRONATE 4-PHOSPHATE DECARBOXYLASE-RELATED"/>
    <property type="match status" value="1"/>
</dbReference>
<keyword evidence="5" id="KW-1185">Reference proteome</keyword>